<dbReference type="PIRSF" id="PIRSF029033">
    <property type="entry name" value="UCP029033"/>
    <property type="match status" value="1"/>
</dbReference>
<dbReference type="PANTHER" id="PTHR34387">
    <property type="entry name" value="SLR1258 PROTEIN"/>
    <property type="match status" value="1"/>
</dbReference>
<evidence type="ECO:0000256" key="1">
    <source>
        <dbReference type="SAM" id="Phobius"/>
    </source>
</evidence>
<dbReference type="InterPro" id="IPR052022">
    <property type="entry name" value="26kDa_periplasmic_antigen"/>
</dbReference>
<protein>
    <submittedName>
        <fullName evidence="2">Uncharacterized protein</fullName>
    </submittedName>
</protein>
<dbReference type="Pfam" id="PF04402">
    <property type="entry name" value="SIMPL"/>
    <property type="match status" value="1"/>
</dbReference>
<dbReference type="OrthoDB" id="9806540at2"/>
<dbReference type="PANTHER" id="PTHR34387:SF2">
    <property type="entry name" value="SLR1258 PROTEIN"/>
    <property type="match status" value="1"/>
</dbReference>
<keyword evidence="1" id="KW-0812">Transmembrane</keyword>
<dbReference type="InterPro" id="IPR016907">
    <property type="entry name" value="UCP029033"/>
</dbReference>
<proteinExistence type="predicted"/>
<dbReference type="GO" id="GO:0006974">
    <property type="term" value="P:DNA damage response"/>
    <property type="evidence" value="ECO:0007669"/>
    <property type="project" value="TreeGrafter"/>
</dbReference>
<accession>A0A4Q1B5X9</accession>
<name>A0A4Q1B5X9_9BACT</name>
<gene>
    <name evidence="2" type="ORF">CP965_03615</name>
</gene>
<keyword evidence="3" id="KW-1185">Reference proteome</keyword>
<comment type="caution">
    <text evidence="2">The sequence shown here is derived from an EMBL/GenBank/DDBJ whole genome shotgun (WGS) entry which is preliminary data.</text>
</comment>
<sequence length="236" mass="26497">MNTKNSFVLGIGFIIGVAIMAFILSKGIIAYKELDRTVVVKGLAEQEVKADLVIWPIKFVKASNDNTELYEGLEADTNKVLSFLKELGFSDKELTVLAPSVTDKFAQSYGGTDRIKFRFTGSNQVVVYSNNIDLARKAMKELSILGKKGITFIQNNYETKARYLFTKLNEIKPKMVEQATQSARNTAQKFAQDSNSNLGKIRKASQGQFSIRSRDNNTEHIKKVRVVSTVEYYLVD</sequence>
<keyword evidence="1" id="KW-0472">Membrane</keyword>
<dbReference type="EMBL" id="NXIE01000001">
    <property type="protein sequence ID" value="RXK14547.1"/>
    <property type="molecule type" value="Genomic_DNA"/>
</dbReference>
<keyword evidence="1" id="KW-1133">Transmembrane helix</keyword>
<reference evidence="2 3" key="1">
    <citation type="submission" date="2017-09" db="EMBL/GenBank/DDBJ databases">
        <title>Genomics of the genus Arcobacter.</title>
        <authorList>
            <person name="Perez-Cataluna A."/>
            <person name="Figueras M.J."/>
            <person name="Salas-Masso N."/>
        </authorList>
    </citation>
    <scope>NUCLEOTIDE SEQUENCE [LARGE SCALE GENOMIC DNA]</scope>
    <source>
        <strain evidence="2 3">F156-34</strain>
    </source>
</reference>
<evidence type="ECO:0000313" key="2">
    <source>
        <dbReference type="EMBL" id="RXK14547.1"/>
    </source>
</evidence>
<evidence type="ECO:0000313" key="3">
    <source>
        <dbReference type="Proteomes" id="UP000289718"/>
    </source>
</evidence>
<dbReference type="InterPro" id="IPR007497">
    <property type="entry name" value="SIMPL/DUF541"/>
</dbReference>
<feature type="transmembrane region" description="Helical" evidence="1">
    <location>
        <begin position="6"/>
        <end position="24"/>
    </location>
</feature>
<dbReference type="RefSeq" id="WP_129060687.1">
    <property type="nucleotide sequence ID" value="NZ_NXIE01000001.1"/>
</dbReference>
<organism evidence="2 3">
    <name type="scientific">Halarcobacter mediterraneus</name>
    <dbReference type="NCBI Taxonomy" id="2023153"/>
    <lineage>
        <taxon>Bacteria</taxon>
        <taxon>Pseudomonadati</taxon>
        <taxon>Campylobacterota</taxon>
        <taxon>Epsilonproteobacteria</taxon>
        <taxon>Campylobacterales</taxon>
        <taxon>Arcobacteraceae</taxon>
        <taxon>Halarcobacter</taxon>
    </lineage>
</organism>
<dbReference type="AlphaFoldDB" id="A0A4Q1B5X9"/>
<dbReference type="Proteomes" id="UP000289718">
    <property type="component" value="Unassembled WGS sequence"/>
</dbReference>